<dbReference type="Gene3D" id="1.10.10.410">
    <property type="match status" value="1"/>
</dbReference>
<dbReference type="SUPFAM" id="SSF89095">
    <property type="entry name" value="GatB/YqeY motif"/>
    <property type="match status" value="1"/>
</dbReference>
<dbReference type="Gene3D" id="1.10.1510.10">
    <property type="entry name" value="Uncharacterised protein YqeY/AIM41 PF09424, N-terminal domain"/>
    <property type="match status" value="1"/>
</dbReference>
<dbReference type="Pfam" id="PF09424">
    <property type="entry name" value="YqeY"/>
    <property type="match status" value="1"/>
</dbReference>
<dbReference type="InterPro" id="IPR003789">
    <property type="entry name" value="Asn/Gln_tRNA_amidoTrase-B-like"/>
</dbReference>
<dbReference type="EMBL" id="LGFU01000092">
    <property type="protein sequence ID" value="KUK46007.1"/>
    <property type="molecule type" value="Genomic_DNA"/>
</dbReference>
<sequence>MKLKNEIQTALTAAMKARDEDTKRTLRLVMSAIKLSEIEERGELDTSRILSILQKEVKTREDSIQEARQAGREDLVKTAEREIEILNQFLPKQMAADELSVLAKQVIEETGATSIKDMGIVMKNLMPKLEGRASGQDASKTVRDLLQNN</sequence>
<evidence type="ECO:0000313" key="1">
    <source>
        <dbReference type="EMBL" id="KUK46007.1"/>
    </source>
</evidence>
<dbReference type="AlphaFoldDB" id="A0A101FXC8"/>
<name>A0A101FXC8_9CHLR</name>
<comment type="caution">
    <text evidence="1">The sequence shown here is derived from an EMBL/GenBank/DDBJ whole genome shotgun (WGS) entry which is preliminary data.</text>
</comment>
<organism evidence="1 2">
    <name type="scientific">Anaerolinea thermophila</name>
    <dbReference type="NCBI Taxonomy" id="167964"/>
    <lineage>
        <taxon>Bacteria</taxon>
        <taxon>Bacillati</taxon>
        <taxon>Chloroflexota</taxon>
        <taxon>Anaerolineae</taxon>
        <taxon>Anaerolineales</taxon>
        <taxon>Anaerolineaceae</taxon>
        <taxon>Anaerolinea</taxon>
    </lineage>
</organism>
<protein>
    <recommendedName>
        <fullName evidence="3">GatB/YqeY domain-containing protein</fullName>
    </recommendedName>
</protein>
<reference evidence="1 2" key="1">
    <citation type="journal article" date="2015" name="MBio">
        <title>Genome-Resolved Metagenomic Analysis Reveals Roles for Candidate Phyla and Other Microbial Community Members in Biogeochemical Transformations in Oil Reservoirs.</title>
        <authorList>
            <person name="Hu P."/>
            <person name="Tom L."/>
            <person name="Singh A."/>
            <person name="Thomas B.C."/>
            <person name="Baker B.J."/>
            <person name="Piceno Y.M."/>
            <person name="Andersen G.L."/>
            <person name="Banfield J.F."/>
        </authorList>
    </citation>
    <scope>NUCLEOTIDE SEQUENCE [LARGE SCALE GENOMIC DNA]</scope>
    <source>
        <strain evidence="1">46_16</strain>
    </source>
</reference>
<dbReference type="PANTHER" id="PTHR28055">
    <property type="entry name" value="ALTERED INHERITANCE OF MITOCHONDRIA PROTEIN 41, MITOCHONDRIAL"/>
    <property type="match status" value="1"/>
</dbReference>
<proteinExistence type="predicted"/>
<dbReference type="GO" id="GO:0016884">
    <property type="term" value="F:carbon-nitrogen ligase activity, with glutamine as amido-N-donor"/>
    <property type="evidence" value="ECO:0007669"/>
    <property type="project" value="InterPro"/>
</dbReference>
<dbReference type="InterPro" id="IPR019004">
    <property type="entry name" value="YqeY/Aim41"/>
</dbReference>
<gene>
    <name evidence="1" type="ORF">XD73_1116</name>
</gene>
<evidence type="ECO:0000313" key="2">
    <source>
        <dbReference type="Proteomes" id="UP000064249"/>
    </source>
</evidence>
<dbReference type="Proteomes" id="UP000064249">
    <property type="component" value="Unassembled WGS sequence"/>
</dbReference>
<accession>A0A101FXC8</accession>
<evidence type="ECO:0008006" key="3">
    <source>
        <dbReference type="Google" id="ProtNLM"/>
    </source>
</evidence>
<dbReference type="InterPro" id="IPR042184">
    <property type="entry name" value="YqeY/Aim41_N"/>
</dbReference>
<dbReference type="PANTHER" id="PTHR28055:SF1">
    <property type="entry name" value="ALTERED INHERITANCE OF MITOCHONDRIA PROTEIN 41, MITOCHONDRIAL"/>
    <property type="match status" value="1"/>
</dbReference>
<dbReference type="InterPro" id="IPR023168">
    <property type="entry name" value="GatB_Yqey_C_2"/>
</dbReference>